<dbReference type="CDD" id="cd07064">
    <property type="entry name" value="AlkD_like_1"/>
    <property type="match status" value="1"/>
</dbReference>
<dbReference type="InterPro" id="IPR016024">
    <property type="entry name" value="ARM-type_fold"/>
</dbReference>
<organism evidence="1 2">
    <name type="scientific">Weissella confusa</name>
    <name type="common">Lactobacillus confusus</name>
    <dbReference type="NCBI Taxonomy" id="1583"/>
    <lineage>
        <taxon>Bacteria</taxon>
        <taxon>Bacillati</taxon>
        <taxon>Bacillota</taxon>
        <taxon>Bacilli</taxon>
        <taxon>Lactobacillales</taxon>
        <taxon>Lactobacillaceae</taxon>
        <taxon>Weissella</taxon>
    </lineage>
</organism>
<dbReference type="Gene3D" id="1.25.40.290">
    <property type="entry name" value="ARM repeat domains"/>
    <property type="match status" value="1"/>
</dbReference>
<accession>A0A3R5YVR9</accession>
<dbReference type="InterPro" id="IPR014825">
    <property type="entry name" value="DNA_alkylation"/>
</dbReference>
<dbReference type="SUPFAM" id="SSF48371">
    <property type="entry name" value="ARM repeat"/>
    <property type="match status" value="1"/>
</dbReference>
<dbReference type="EMBL" id="JACSZT010000008">
    <property type="protein sequence ID" value="MBC6499024.1"/>
    <property type="molecule type" value="Genomic_DNA"/>
</dbReference>
<dbReference type="PANTHER" id="PTHR34070">
    <property type="entry name" value="ARMADILLO-TYPE FOLD"/>
    <property type="match status" value="1"/>
</dbReference>
<dbReference type="RefSeq" id="WP_118704071.1">
    <property type="nucleotide sequence ID" value="NZ_CABJBN010000003.1"/>
</dbReference>
<reference evidence="1" key="1">
    <citation type="submission" date="2020-08" db="EMBL/GenBank/DDBJ databases">
        <title>Complete genome sequence of Weissella confusa strain FS54 provides insights into metabolic potential.</title>
        <authorList>
            <person name="Fhoula I."/>
            <person name="Najjari A."/>
            <person name="Lekired A."/>
            <person name="Bessrour-Aouam N."/>
            <person name="Jaballah S."/>
            <person name="Klibi N."/>
            <person name="Ouzari H.-I."/>
        </authorList>
    </citation>
    <scope>NUCLEOTIDE SEQUENCE</scope>
    <source>
        <strain evidence="1">FS54</strain>
    </source>
</reference>
<protein>
    <submittedName>
        <fullName evidence="1">DNA alkylation repair protein</fullName>
    </submittedName>
</protein>
<dbReference type="Pfam" id="PF08713">
    <property type="entry name" value="DNA_alkylation"/>
    <property type="match status" value="1"/>
</dbReference>
<dbReference type="PANTHER" id="PTHR34070:SF1">
    <property type="entry name" value="DNA ALKYLATION REPAIR PROTEIN"/>
    <property type="match status" value="1"/>
</dbReference>
<evidence type="ECO:0000313" key="2">
    <source>
        <dbReference type="Proteomes" id="UP000650485"/>
    </source>
</evidence>
<name>A0A3R5YVR9_WEICO</name>
<evidence type="ECO:0000313" key="1">
    <source>
        <dbReference type="EMBL" id="MBC6499024.1"/>
    </source>
</evidence>
<comment type="caution">
    <text evidence="1">The sequence shown here is derived from an EMBL/GenBank/DDBJ whole genome shotgun (WGS) entry which is preliminary data.</text>
</comment>
<gene>
    <name evidence="1" type="ORF">H7R52_10155</name>
</gene>
<dbReference type="AlphaFoldDB" id="A0A3R5YVR9"/>
<dbReference type="Gene3D" id="1.20.1660.10">
    <property type="entry name" value="Hypothetical protein (EF3068)"/>
    <property type="match status" value="1"/>
</dbReference>
<sequence length="216" mass="25070">MQDIFDLLKAHADSETAVGMSAYQRNQFPFLGIKTPVRRELTKPFIKAAKQSGVIDWDFVETAWKQDAREYQYVALDMLKAQMDLLVPDDLARFQALAMRKSWWDTVDNMAHEVGHIVVTYPETKGTMLAWSRHDDFWVRRLAILHQLFLKDQTDTALMTEILTANFGSSEFFINKAIGWALRQYSKTNPDWVREFIATHESEMTPLSIREGSKYV</sequence>
<proteinExistence type="predicted"/>
<dbReference type="Proteomes" id="UP000650485">
    <property type="component" value="Unassembled WGS sequence"/>
</dbReference>